<dbReference type="PANTHER" id="PTHR45398:SF1">
    <property type="entry name" value="ENZYME, PUTATIVE (JCVI)-RELATED"/>
    <property type="match status" value="1"/>
</dbReference>
<accession>A0ABQ1H5H4</accession>
<dbReference type="Gene3D" id="3.40.50.12780">
    <property type="entry name" value="N-terminal domain of ligase-like"/>
    <property type="match status" value="1"/>
</dbReference>
<organism evidence="2 3">
    <name type="scientific">Hafnia psychrotolerans</name>
    <dbReference type="NCBI Taxonomy" id="1477018"/>
    <lineage>
        <taxon>Bacteria</taxon>
        <taxon>Pseudomonadati</taxon>
        <taxon>Pseudomonadota</taxon>
        <taxon>Gammaproteobacteria</taxon>
        <taxon>Enterobacterales</taxon>
        <taxon>Hafniaceae</taxon>
        <taxon>Hafnia</taxon>
    </lineage>
</organism>
<proteinExistence type="predicted"/>
<dbReference type="InterPro" id="IPR000873">
    <property type="entry name" value="AMP-dep_synth/lig_dom"/>
</dbReference>
<dbReference type="PANTHER" id="PTHR45398">
    <property type="match status" value="1"/>
</dbReference>
<dbReference type="RefSeq" id="WP_188475150.1">
    <property type="nucleotide sequence ID" value="NZ_BMFZ01000013.1"/>
</dbReference>
<dbReference type="InterPro" id="IPR042099">
    <property type="entry name" value="ANL_N_sf"/>
</dbReference>
<keyword evidence="3" id="KW-1185">Reference proteome</keyword>
<evidence type="ECO:0000313" key="2">
    <source>
        <dbReference type="EMBL" id="GGA59388.1"/>
    </source>
</evidence>
<dbReference type="InterPro" id="IPR045851">
    <property type="entry name" value="AMP-bd_C_sf"/>
</dbReference>
<dbReference type="EMBL" id="BMFZ01000013">
    <property type="protein sequence ID" value="GGA59388.1"/>
    <property type="molecule type" value="Genomic_DNA"/>
</dbReference>
<feature type="domain" description="AMP-dependent synthetase/ligase" evidence="1">
    <location>
        <begin position="113"/>
        <end position="293"/>
    </location>
</feature>
<reference evidence="3" key="1">
    <citation type="journal article" date="2019" name="Int. J. Syst. Evol. Microbiol.">
        <title>The Global Catalogue of Microorganisms (GCM) 10K type strain sequencing project: providing services to taxonomists for standard genome sequencing and annotation.</title>
        <authorList>
            <consortium name="The Broad Institute Genomics Platform"/>
            <consortium name="The Broad Institute Genome Sequencing Center for Infectious Disease"/>
            <person name="Wu L."/>
            <person name="Ma J."/>
        </authorList>
    </citation>
    <scope>NUCLEOTIDE SEQUENCE [LARGE SCALE GENOMIC DNA]</scope>
    <source>
        <strain evidence="3">CGMCC 1.12806</strain>
    </source>
</reference>
<name>A0ABQ1H5H4_9GAMM</name>
<dbReference type="Pfam" id="PF00501">
    <property type="entry name" value="AMP-binding"/>
    <property type="match status" value="1"/>
</dbReference>
<sequence>MNNTLPLSKWLSDARSNDHVVARRADKNLFLADLRRDVGMLHARLITCSALRWALCFHDSYQFCVALLALLHAAKVPVLLGHSRNAQLIEQQAHFDAVLSDMSLDLPCAVWSLSETGNITQPLPPVSDTASMTLFTSGSTGEPRRIIKQINAMDCEAAWLAQLWGERMDGCLIRSSVNHQHLYGLTSRIWLAQALGIPFECEMVAFPEQLTRNVVHNNQRSVFISSPAFLQRLDTQLPAPPTALVVSAGGPLTQKDAQRVHQWLGLHVDEIYGSTETGVMAWRSRQAEAQWQRFPGVKFERDLQDNWRVMSPLIADPEGFLLDDRLTFAADGTFRLDGRHDRVVKIEEKRISLSEIERRLTTLEGIDQAAVLLVQRGKRQCIGAVLVLNSNGLYGLNHAGRGVQIRRWRQQLSDWLEPVAIPRYWRIVSEIPLNQQSKRSWPQLQELFNETH</sequence>
<dbReference type="SUPFAM" id="SSF56801">
    <property type="entry name" value="Acetyl-CoA synthetase-like"/>
    <property type="match status" value="1"/>
</dbReference>
<comment type="caution">
    <text evidence="2">The sequence shown here is derived from an EMBL/GenBank/DDBJ whole genome shotgun (WGS) entry which is preliminary data.</text>
</comment>
<dbReference type="Proteomes" id="UP000627464">
    <property type="component" value="Unassembled WGS sequence"/>
</dbReference>
<evidence type="ECO:0000259" key="1">
    <source>
        <dbReference type="Pfam" id="PF00501"/>
    </source>
</evidence>
<protein>
    <submittedName>
        <fullName evidence="2">AMP-dependent synthetase</fullName>
    </submittedName>
</protein>
<evidence type="ECO:0000313" key="3">
    <source>
        <dbReference type="Proteomes" id="UP000627464"/>
    </source>
</evidence>
<dbReference type="Gene3D" id="3.30.300.30">
    <property type="match status" value="1"/>
</dbReference>
<gene>
    <name evidence="2" type="ORF">GCM10011328_38500</name>
</gene>